<evidence type="ECO:0000256" key="1">
    <source>
        <dbReference type="ARBA" id="ARBA00023004"/>
    </source>
</evidence>
<dbReference type="SMART" id="SM00899">
    <property type="entry name" value="FeoA"/>
    <property type="match status" value="2"/>
</dbReference>
<dbReference type="SUPFAM" id="SSF50037">
    <property type="entry name" value="C-terminal domain of transcriptional repressors"/>
    <property type="match status" value="1"/>
</dbReference>
<dbReference type="Gene3D" id="2.30.30.90">
    <property type="match status" value="2"/>
</dbReference>
<dbReference type="EMBL" id="SRME01000004">
    <property type="protein sequence ID" value="TGG87487.1"/>
    <property type="molecule type" value="Genomic_DNA"/>
</dbReference>
<dbReference type="InterPro" id="IPR052713">
    <property type="entry name" value="FeoA"/>
</dbReference>
<protein>
    <submittedName>
        <fullName evidence="3">Ferrous iron transport protein A</fullName>
    </submittedName>
</protein>
<comment type="caution">
    <text evidence="3">The sequence shown here is derived from an EMBL/GenBank/DDBJ whole genome shotgun (WGS) entry which is preliminary data.</text>
</comment>
<gene>
    <name evidence="3" type="ORF">E4650_07000</name>
</gene>
<feature type="domain" description="Ferrous iron transporter FeoA-like" evidence="2">
    <location>
        <begin position="83"/>
        <end position="150"/>
    </location>
</feature>
<evidence type="ECO:0000259" key="2">
    <source>
        <dbReference type="SMART" id="SM00899"/>
    </source>
</evidence>
<evidence type="ECO:0000313" key="4">
    <source>
        <dbReference type="Proteomes" id="UP000297288"/>
    </source>
</evidence>
<dbReference type="PANTHER" id="PTHR42954:SF2">
    <property type="entry name" value="FE(2+) TRANSPORT PROTEIN A"/>
    <property type="match status" value="1"/>
</dbReference>
<dbReference type="OrthoDB" id="37552at2"/>
<dbReference type="InterPro" id="IPR008988">
    <property type="entry name" value="Transcriptional_repressor_C"/>
</dbReference>
<organism evidence="3 4">
    <name type="scientific">Geotoga petraea</name>
    <dbReference type="NCBI Taxonomy" id="28234"/>
    <lineage>
        <taxon>Bacteria</taxon>
        <taxon>Thermotogati</taxon>
        <taxon>Thermotogota</taxon>
        <taxon>Thermotogae</taxon>
        <taxon>Petrotogales</taxon>
        <taxon>Petrotogaceae</taxon>
        <taxon>Geotoga</taxon>
    </lineage>
</organism>
<name>A0A4Z0VZJ5_9BACT</name>
<feature type="domain" description="Ferrous iron transporter FeoA-like" evidence="2">
    <location>
        <begin position="6"/>
        <end position="78"/>
    </location>
</feature>
<proteinExistence type="predicted"/>
<evidence type="ECO:0000313" key="3">
    <source>
        <dbReference type="EMBL" id="TGG87487.1"/>
    </source>
</evidence>
<keyword evidence="1" id="KW-0408">Iron</keyword>
<dbReference type="InterPro" id="IPR007167">
    <property type="entry name" value="Fe-transptr_FeoA-like"/>
</dbReference>
<dbReference type="GO" id="GO:0046914">
    <property type="term" value="F:transition metal ion binding"/>
    <property type="evidence" value="ECO:0007669"/>
    <property type="project" value="InterPro"/>
</dbReference>
<dbReference type="PANTHER" id="PTHR42954">
    <property type="entry name" value="FE(2+) TRANSPORT PROTEIN A"/>
    <property type="match status" value="1"/>
</dbReference>
<dbReference type="AlphaFoldDB" id="A0A4Z0VZJ5"/>
<dbReference type="Proteomes" id="UP000297288">
    <property type="component" value="Unassembled WGS sequence"/>
</dbReference>
<sequence length="156" mass="17977">MSAVKLNLNQLKEGMKAKITSIDTNNRDRERFYALGLKPGKEIELFHVSPFNDPKIFKMGENKILIRNSEASRIMVESKDNLIDLFSAPKGFYQVYRLNGGNFFTRKMSQKDINEGTKIHKETHNSFLLIEKNKTIFLGKGQLNKILVSPIEKEEK</sequence>
<dbReference type="Pfam" id="PF04023">
    <property type="entry name" value="FeoA"/>
    <property type="match status" value="1"/>
</dbReference>
<accession>A0A4Z0VZJ5</accession>
<reference evidence="3 4" key="1">
    <citation type="submission" date="2019-04" db="EMBL/GenBank/DDBJ databases">
        <title>Draft genome sequence data and analysis of a Fermenting Bacterium, Geotoga petraea strain HO-Geo1, isolated from heavy-oil petroleum reservoir in Russia.</title>
        <authorList>
            <person name="Grouzdev D.S."/>
            <person name="Semenova E.M."/>
            <person name="Sokolova D.S."/>
            <person name="Tourova T.P."/>
            <person name="Poltaraus A.B."/>
            <person name="Nazina T.N."/>
        </authorList>
    </citation>
    <scope>NUCLEOTIDE SEQUENCE [LARGE SCALE GENOMIC DNA]</scope>
    <source>
        <strain evidence="3 4">HO-Geo1</strain>
    </source>
</reference>
<dbReference type="InterPro" id="IPR038157">
    <property type="entry name" value="FeoA_core_dom"/>
</dbReference>